<evidence type="ECO:0000256" key="1">
    <source>
        <dbReference type="SAM" id="MobiDB-lite"/>
    </source>
</evidence>
<evidence type="ECO:0000313" key="3">
    <source>
        <dbReference type="Proteomes" id="UP000182284"/>
    </source>
</evidence>
<feature type="compositionally biased region" description="Basic and acidic residues" evidence="1">
    <location>
        <begin position="67"/>
        <end position="78"/>
    </location>
</feature>
<proteinExistence type="predicted"/>
<evidence type="ECO:0000313" key="2">
    <source>
        <dbReference type="EMBL" id="SDE86439.1"/>
    </source>
</evidence>
<dbReference type="Proteomes" id="UP000182284">
    <property type="component" value="Unassembled WGS sequence"/>
</dbReference>
<organism evidence="2 3">
    <name type="scientific">Celeribacter baekdonensis</name>
    <dbReference type="NCBI Taxonomy" id="875171"/>
    <lineage>
        <taxon>Bacteria</taxon>
        <taxon>Pseudomonadati</taxon>
        <taxon>Pseudomonadota</taxon>
        <taxon>Alphaproteobacteria</taxon>
        <taxon>Rhodobacterales</taxon>
        <taxon>Roseobacteraceae</taxon>
        <taxon>Celeribacter</taxon>
    </lineage>
</organism>
<dbReference type="EMBL" id="FNBL01000001">
    <property type="protein sequence ID" value="SDE86439.1"/>
    <property type="molecule type" value="Genomic_DNA"/>
</dbReference>
<dbReference type="AlphaFoldDB" id="A0A1G7GEK1"/>
<sequence>MGSMMVRCGKSRHGEIRESFAVIANIAIRAKRSTGMRLSSPKGDQLQQFKKLTGQEKRGVPSVQPKIKTERDQNHNGEPDGNLVGHV</sequence>
<name>A0A1G7GEK1_9RHOB</name>
<feature type="region of interest" description="Disordered" evidence="1">
    <location>
        <begin position="52"/>
        <end position="87"/>
    </location>
</feature>
<protein>
    <submittedName>
        <fullName evidence="2">Uncharacterized protein</fullName>
    </submittedName>
</protein>
<reference evidence="2 3" key="1">
    <citation type="submission" date="2016-10" db="EMBL/GenBank/DDBJ databases">
        <authorList>
            <person name="de Groot N.N."/>
        </authorList>
    </citation>
    <scope>NUCLEOTIDE SEQUENCE [LARGE SCALE GENOMIC DNA]</scope>
    <source>
        <strain evidence="2 3">DSM 27375</strain>
    </source>
</reference>
<gene>
    <name evidence="2" type="ORF">SAMN04488117_101524</name>
</gene>
<accession>A0A1G7GEK1</accession>